<evidence type="ECO:0000313" key="2">
    <source>
        <dbReference type="EMBL" id="MEQ2224642.1"/>
    </source>
</evidence>
<name>A0ABV0SVK4_9TELE</name>
<feature type="compositionally biased region" description="Polar residues" evidence="1">
    <location>
        <begin position="114"/>
        <end position="123"/>
    </location>
</feature>
<evidence type="ECO:0000256" key="1">
    <source>
        <dbReference type="SAM" id="MobiDB-lite"/>
    </source>
</evidence>
<reference evidence="2 3" key="1">
    <citation type="submission" date="2021-06" db="EMBL/GenBank/DDBJ databases">
        <authorList>
            <person name="Palmer J.M."/>
        </authorList>
    </citation>
    <scope>NUCLEOTIDE SEQUENCE [LARGE SCALE GENOMIC DNA]</scope>
    <source>
        <strain evidence="3">if_2019</strain>
        <tissue evidence="2">Muscle</tissue>
    </source>
</reference>
<comment type="caution">
    <text evidence="2">The sequence shown here is derived from an EMBL/GenBank/DDBJ whole genome shotgun (WGS) entry which is preliminary data.</text>
</comment>
<dbReference type="Proteomes" id="UP001482620">
    <property type="component" value="Unassembled WGS sequence"/>
</dbReference>
<gene>
    <name evidence="2" type="ORF">ILYODFUR_009551</name>
</gene>
<protein>
    <submittedName>
        <fullName evidence="2">Uncharacterized protein</fullName>
    </submittedName>
</protein>
<proteinExistence type="predicted"/>
<accession>A0ABV0SVK4</accession>
<dbReference type="EMBL" id="JAHRIQ010012254">
    <property type="protein sequence ID" value="MEQ2224642.1"/>
    <property type="molecule type" value="Genomic_DNA"/>
</dbReference>
<keyword evidence="3" id="KW-1185">Reference proteome</keyword>
<feature type="non-terminal residue" evidence="2">
    <location>
        <position position="1"/>
    </location>
</feature>
<evidence type="ECO:0000313" key="3">
    <source>
        <dbReference type="Proteomes" id="UP001482620"/>
    </source>
</evidence>
<sequence length="141" mass="14964">TETCACPGGCWPFKRSSREEEEEEKGRSILAAVFLSLSVSAPGPRRLKGFPERGQVLSVKGKEKGGRSRSLGRRHPILTAQAAGESLCVTEKQLLVHHGSGAAHGSRLPRETQLACSSNTAHQRTGGALLSGDPLWLPSGP</sequence>
<organism evidence="2 3">
    <name type="scientific">Ilyodon furcidens</name>
    <name type="common">goldbreast splitfin</name>
    <dbReference type="NCBI Taxonomy" id="33524"/>
    <lineage>
        <taxon>Eukaryota</taxon>
        <taxon>Metazoa</taxon>
        <taxon>Chordata</taxon>
        <taxon>Craniata</taxon>
        <taxon>Vertebrata</taxon>
        <taxon>Euteleostomi</taxon>
        <taxon>Actinopterygii</taxon>
        <taxon>Neopterygii</taxon>
        <taxon>Teleostei</taxon>
        <taxon>Neoteleostei</taxon>
        <taxon>Acanthomorphata</taxon>
        <taxon>Ovalentaria</taxon>
        <taxon>Atherinomorphae</taxon>
        <taxon>Cyprinodontiformes</taxon>
        <taxon>Goodeidae</taxon>
        <taxon>Ilyodon</taxon>
    </lineage>
</organism>
<feature type="region of interest" description="Disordered" evidence="1">
    <location>
        <begin position="100"/>
        <end position="141"/>
    </location>
</feature>